<evidence type="ECO:0000256" key="3">
    <source>
        <dbReference type="ARBA" id="ARBA00022801"/>
    </source>
</evidence>
<dbReference type="InterPro" id="IPR001818">
    <property type="entry name" value="Pept_M10_metallopeptidase"/>
</dbReference>
<dbReference type="GO" id="GO:0008270">
    <property type="term" value="F:zinc ion binding"/>
    <property type="evidence" value="ECO:0007669"/>
    <property type="project" value="InterPro"/>
</dbReference>
<evidence type="ECO:0000259" key="5">
    <source>
        <dbReference type="Pfam" id="PF00413"/>
    </source>
</evidence>
<keyword evidence="1" id="KW-0645">Protease</keyword>
<reference evidence="7" key="1">
    <citation type="submission" date="2022-11" db="UniProtKB">
        <authorList>
            <consortium name="WormBaseParasite"/>
        </authorList>
    </citation>
    <scope>IDENTIFICATION</scope>
</reference>
<name>A0A914Y994_9BILA</name>
<proteinExistence type="predicted"/>
<keyword evidence="3" id="KW-0378">Hydrolase</keyword>
<organism evidence="6 7">
    <name type="scientific">Panagrolaimus superbus</name>
    <dbReference type="NCBI Taxonomy" id="310955"/>
    <lineage>
        <taxon>Eukaryota</taxon>
        <taxon>Metazoa</taxon>
        <taxon>Ecdysozoa</taxon>
        <taxon>Nematoda</taxon>
        <taxon>Chromadorea</taxon>
        <taxon>Rhabditida</taxon>
        <taxon>Tylenchina</taxon>
        <taxon>Panagrolaimomorpha</taxon>
        <taxon>Panagrolaimoidea</taxon>
        <taxon>Panagrolaimidae</taxon>
        <taxon>Panagrolaimus</taxon>
    </lineage>
</organism>
<evidence type="ECO:0000256" key="2">
    <source>
        <dbReference type="ARBA" id="ARBA00022723"/>
    </source>
</evidence>
<evidence type="ECO:0000313" key="7">
    <source>
        <dbReference type="WBParaSite" id="PSU_v2.g14116.t1"/>
    </source>
</evidence>
<keyword evidence="4" id="KW-0862">Zinc</keyword>
<accession>A0A914Y994</accession>
<evidence type="ECO:0000256" key="4">
    <source>
        <dbReference type="ARBA" id="ARBA00022833"/>
    </source>
</evidence>
<evidence type="ECO:0000256" key="1">
    <source>
        <dbReference type="ARBA" id="ARBA00022670"/>
    </source>
</evidence>
<dbReference type="GO" id="GO:0031012">
    <property type="term" value="C:extracellular matrix"/>
    <property type="evidence" value="ECO:0007669"/>
    <property type="project" value="InterPro"/>
</dbReference>
<keyword evidence="2" id="KW-0479">Metal-binding</keyword>
<evidence type="ECO:0000313" key="6">
    <source>
        <dbReference type="Proteomes" id="UP000887577"/>
    </source>
</evidence>
<dbReference type="AlphaFoldDB" id="A0A914Y994"/>
<dbReference type="Gene3D" id="3.40.390.10">
    <property type="entry name" value="Collagenase (Catalytic Domain)"/>
    <property type="match status" value="1"/>
</dbReference>
<dbReference type="Proteomes" id="UP000887577">
    <property type="component" value="Unplaced"/>
</dbReference>
<dbReference type="Pfam" id="PF00413">
    <property type="entry name" value="Peptidase_M10"/>
    <property type="match status" value="1"/>
</dbReference>
<dbReference type="WBParaSite" id="PSU_v2.g14116.t1">
    <property type="protein sequence ID" value="PSU_v2.g14116.t1"/>
    <property type="gene ID" value="PSU_v2.g14116"/>
</dbReference>
<dbReference type="GO" id="GO:0006508">
    <property type="term" value="P:proteolysis"/>
    <property type="evidence" value="ECO:0007669"/>
    <property type="project" value="UniProtKB-KW"/>
</dbReference>
<feature type="domain" description="Peptidase M10 metallopeptidase" evidence="5">
    <location>
        <begin position="4"/>
        <end position="81"/>
    </location>
</feature>
<dbReference type="SUPFAM" id="SSF55486">
    <property type="entry name" value="Metalloproteases ('zincins'), catalytic domain"/>
    <property type="match status" value="1"/>
</dbReference>
<keyword evidence="6" id="KW-1185">Reference proteome</keyword>
<dbReference type="InterPro" id="IPR024079">
    <property type="entry name" value="MetalloPept_cat_dom_sf"/>
</dbReference>
<protein>
    <submittedName>
        <fullName evidence="7">Peptidase M10 metallopeptidase domain-containing protein</fullName>
    </submittedName>
</protein>
<sequence>MYFNDDLTFKIYSIGEKTDPEILDFKWIVMHVTGHLLGLGHNFKYKSVMQATDESTTDSNGQYIEPKLVLSDIENIQDIYGPRNP</sequence>
<dbReference type="GO" id="GO:0004222">
    <property type="term" value="F:metalloendopeptidase activity"/>
    <property type="evidence" value="ECO:0007669"/>
    <property type="project" value="InterPro"/>
</dbReference>